<name>A0A8H6V3Z2_9EURO</name>
<feature type="domain" description="Carrier" evidence="6">
    <location>
        <begin position="488"/>
        <end position="564"/>
    </location>
</feature>
<dbReference type="Pfam" id="PF00550">
    <property type="entry name" value="PP-binding"/>
    <property type="match status" value="1"/>
</dbReference>
<evidence type="ECO:0000256" key="4">
    <source>
        <dbReference type="ARBA" id="ARBA00022737"/>
    </source>
</evidence>
<comment type="caution">
    <text evidence="7">The sequence shown here is derived from an EMBL/GenBank/DDBJ whole genome shotgun (WGS) entry which is preliminary data.</text>
</comment>
<dbReference type="InterPro" id="IPR020845">
    <property type="entry name" value="AMP-binding_CS"/>
</dbReference>
<dbReference type="PRINTS" id="PR00154">
    <property type="entry name" value="AMPBINDING"/>
</dbReference>
<dbReference type="PROSITE" id="PS00455">
    <property type="entry name" value="AMP_BINDING"/>
    <property type="match status" value="1"/>
</dbReference>
<dbReference type="InterPro" id="IPR000873">
    <property type="entry name" value="AMP-dep_synth/lig_dom"/>
</dbReference>
<dbReference type="GO" id="GO:0016874">
    <property type="term" value="F:ligase activity"/>
    <property type="evidence" value="ECO:0007669"/>
    <property type="project" value="UniProtKB-KW"/>
</dbReference>
<dbReference type="GO" id="GO:0005737">
    <property type="term" value="C:cytoplasm"/>
    <property type="evidence" value="ECO:0007669"/>
    <property type="project" value="TreeGrafter"/>
</dbReference>
<dbReference type="InterPro" id="IPR009081">
    <property type="entry name" value="PP-bd_ACP"/>
</dbReference>
<dbReference type="InterPro" id="IPR042099">
    <property type="entry name" value="ANL_N_sf"/>
</dbReference>
<dbReference type="Proteomes" id="UP000662466">
    <property type="component" value="Unassembled WGS sequence"/>
</dbReference>
<keyword evidence="1" id="KW-0596">Phosphopantetheine</keyword>
<keyword evidence="4" id="KW-0677">Repeat</keyword>
<reference evidence="7" key="1">
    <citation type="submission" date="2020-06" db="EMBL/GenBank/DDBJ databases">
        <title>Draft genome sequences of strains closely related to Aspergillus parafelis and Aspergillus hiratsukae.</title>
        <authorList>
            <person name="Dos Santos R.A.C."/>
            <person name="Rivero-Menendez O."/>
            <person name="Steenwyk J.L."/>
            <person name="Mead M.E."/>
            <person name="Goldman G.H."/>
            <person name="Alastruey-Izquierdo A."/>
            <person name="Rokas A."/>
        </authorList>
    </citation>
    <scope>NUCLEOTIDE SEQUENCE</scope>
    <source>
        <strain evidence="7">CNM-CM6106</strain>
    </source>
</reference>
<evidence type="ECO:0000256" key="5">
    <source>
        <dbReference type="ARBA" id="ARBA00029454"/>
    </source>
</evidence>
<evidence type="ECO:0000256" key="1">
    <source>
        <dbReference type="ARBA" id="ARBA00022450"/>
    </source>
</evidence>
<dbReference type="InterPro" id="IPR023213">
    <property type="entry name" value="CAT-like_dom_sf"/>
</dbReference>
<dbReference type="PANTHER" id="PTHR45527">
    <property type="entry name" value="NONRIBOSOMAL PEPTIDE SYNTHETASE"/>
    <property type="match status" value="1"/>
</dbReference>
<dbReference type="InterPro" id="IPR045851">
    <property type="entry name" value="AMP-bd_C_sf"/>
</dbReference>
<dbReference type="Pfam" id="PF00501">
    <property type="entry name" value="AMP-binding"/>
    <property type="match status" value="2"/>
</dbReference>
<keyword evidence="2" id="KW-0597">Phosphoprotein</keyword>
<dbReference type="Gene3D" id="1.10.1200.10">
    <property type="entry name" value="ACP-like"/>
    <property type="match status" value="1"/>
</dbReference>
<evidence type="ECO:0000313" key="8">
    <source>
        <dbReference type="Proteomes" id="UP000662466"/>
    </source>
</evidence>
<dbReference type="Gene3D" id="3.30.300.30">
    <property type="match status" value="1"/>
</dbReference>
<dbReference type="SUPFAM" id="SSF47336">
    <property type="entry name" value="ACP-like"/>
    <property type="match status" value="1"/>
</dbReference>
<proteinExistence type="inferred from homology"/>
<dbReference type="GO" id="GO:0043041">
    <property type="term" value="P:amino acid activation for nonribosomal peptide biosynthetic process"/>
    <property type="evidence" value="ECO:0007669"/>
    <property type="project" value="TreeGrafter"/>
</dbReference>
<dbReference type="InterPro" id="IPR006162">
    <property type="entry name" value="Ppantetheine_attach_site"/>
</dbReference>
<dbReference type="InterPro" id="IPR036736">
    <property type="entry name" value="ACP-like_sf"/>
</dbReference>
<dbReference type="PANTHER" id="PTHR45527:SF1">
    <property type="entry name" value="FATTY ACID SYNTHASE"/>
    <property type="match status" value="1"/>
</dbReference>
<dbReference type="GO" id="GO:0044550">
    <property type="term" value="P:secondary metabolite biosynthetic process"/>
    <property type="evidence" value="ECO:0007669"/>
    <property type="project" value="TreeGrafter"/>
</dbReference>
<dbReference type="Gene3D" id="3.30.559.30">
    <property type="entry name" value="Nonribosomal peptide synthetase, condensation domain"/>
    <property type="match status" value="1"/>
</dbReference>
<dbReference type="PROSITE" id="PS00012">
    <property type="entry name" value="PHOSPHOPANTETHEINE"/>
    <property type="match status" value="1"/>
</dbReference>
<protein>
    <recommendedName>
        <fullName evidence="6">Carrier domain-containing protein</fullName>
    </recommendedName>
</protein>
<evidence type="ECO:0000259" key="6">
    <source>
        <dbReference type="PROSITE" id="PS50075"/>
    </source>
</evidence>
<evidence type="ECO:0000313" key="7">
    <source>
        <dbReference type="EMBL" id="KAF7173060.1"/>
    </source>
</evidence>
<dbReference type="GO" id="GO:0031177">
    <property type="term" value="F:phosphopantetheine binding"/>
    <property type="evidence" value="ECO:0007669"/>
    <property type="project" value="TreeGrafter"/>
</dbReference>
<comment type="similarity">
    <text evidence="5">Belongs to the NRP synthetase family.</text>
</comment>
<organism evidence="7 8">
    <name type="scientific">Aspergillus hiratsukae</name>
    <dbReference type="NCBI Taxonomy" id="1194566"/>
    <lineage>
        <taxon>Eukaryota</taxon>
        <taxon>Fungi</taxon>
        <taxon>Dikarya</taxon>
        <taxon>Ascomycota</taxon>
        <taxon>Pezizomycotina</taxon>
        <taxon>Eurotiomycetes</taxon>
        <taxon>Eurotiomycetidae</taxon>
        <taxon>Eurotiales</taxon>
        <taxon>Aspergillaceae</taxon>
        <taxon>Aspergillus</taxon>
        <taxon>Aspergillus subgen. Fumigati</taxon>
    </lineage>
</organism>
<gene>
    <name evidence="7" type="ORF">CNMCM6106_007187</name>
</gene>
<dbReference type="Gene3D" id="3.40.50.12780">
    <property type="entry name" value="N-terminal domain of ligase-like"/>
    <property type="match status" value="1"/>
</dbReference>
<dbReference type="InterPro" id="IPR020459">
    <property type="entry name" value="AMP-binding"/>
</dbReference>
<evidence type="ECO:0000256" key="2">
    <source>
        <dbReference type="ARBA" id="ARBA00022553"/>
    </source>
</evidence>
<dbReference type="SUPFAM" id="SSF52777">
    <property type="entry name" value="CoA-dependent acyltransferases"/>
    <property type="match status" value="2"/>
</dbReference>
<accession>A0A8H6V3Z2</accession>
<evidence type="ECO:0000256" key="3">
    <source>
        <dbReference type="ARBA" id="ARBA00022598"/>
    </source>
</evidence>
<dbReference type="EMBL" id="JACBAF010001804">
    <property type="protein sequence ID" value="KAF7173060.1"/>
    <property type="molecule type" value="Genomic_DNA"/>
</dbReference>
<dbReference type="AlphaFoldDB" id="A0A8H6V3Z2"/>
<keyword evidence="3" id="KW-0436">Ligase</keyword>
<dbReference type="Gene3D" id="3.30.559.10">
    <property type="entry name" value="Chloramphenicol acetyltransferase-like domain"/>
    <property type="match status" value="1"/>
</dbReference>
<dbReference type="PROSITE" id="PS50075">
    <property type="entry name" value="CARRIER"/>
    <property type="match status" value="1"/>
</dbReference>
<sequence>MNGSHSESEPLDGTVVDLFDQWAEKSPERVAAEWQGESLTYGALRDASLHVSRALLLAGVLPRARVPLLTQMSLEMLPAVIGILRVGACYVPMDVAAWSRVRIEAALSELASPREWLVSSPSDKDGLRVELEARRSGMRADDLAWIIFTSGTTGKPKGVMVYHRGIYAVCTVQHSKELEDAAEQGGRCLLAFSIAFDGCAAVVWTTLSKGATLVMASPSDFPEVATTCQSLNLTPSMLAALDPSGSYDRVRYIFLDAEAPKLEVVRRWITKSRKVFTTYGPSETTCVISFGELHPDREVPFGELIPGVKVVLVDEDMKESNYGEVLISGPGLAAGYLNNPTLTATKFIEWKGERFYRTGDLARRTEDGQLIWAGRADSLVKNRGFLINLETEVEPAMQAYPQVNLAVAFQWRDGLVGCVQPSTVDVEELRKFMQSRADPFVIPDMIFAMDSFPLNVNSKTDRLALQAQLDEKLGQDDDPDQGASLLETDSLTAYDALRWAFSRCLQNRFRNMDRSSSFTRLGGNSLAAIQVSNFLKQRGYSIPAAQVLKLDTIERLEDRLRSQSNVEVAEGGSRSLQATATPVQRLFLTRSLETPHTFAIIGLTKYIGDSSQTPTASDLRGAMEKTLSAHSIFRTRFDLTDFTLSDLGRLNLTWDEVSVSEDEFEQACEAAEEESWQAVSRTTRADNEVPYCAVTCISVPGRRALAFVTRIHHVLTDVFSSAILSQDLETALAGGEVAPGPRFEDLARFMHSYTQANIERATQCFTKMLEPLPASCVLQPPAPKEPPPPEALNLIRLQSPPSITRAALDASSRPLFLHRITSWARVGFSVSLSGRTVPWPSAPSVVGPLLCRSLFSTSIGKDATVHDWLATVHQTTLDIIEFDGLTHSLPPSLMADPRTNTSNVLCFLDVPEPSRNWSHKDRQKHYYTLSWYITQRGEHVATEFEVQLEKVDLYWAKAVAGLPGEILSGLVNAPDSTRVAELIAAT</sequence>
<dbReference type="SUPFAM" id="SSF56801">
    <property type="entry name" value="Acetyl-CoA synthetase-like"/>
    <property type="match status" value="1"/>
</dbReference>